<keyword evidence="10" id="KW-0413">Isomerase</keyword>
<keyword evidence="8" id="KW-0408">Iron</keyword>
<dbReference type="CDD" id="cd00429">
    <property type="entry name" value="RPE"/>
    <property type="match status" value="1"/>
</dbReference>
<dbReference type="SUPFAM" id="SSF52518">
    <property type="entry name" value="Thiamin diphosphate-binding fold (THDP-binding)"/>
    <property type="match status" value="1"/>
</dbReference>
<organism evidence="13 14">
    <name type="scientific">Marine Group I thaumarchaeote SCGC AAA799-N04</name>
    <dbReference type="NCBI Taxonomy" id="1502293"/>
    <lineage>
        <taxon>Archaea</taxon>
        <taxon>Nitrososphaerota</taxon>
        <taxon>Marine Group I</taxon>
    </lineage>
</organism>
<dbReference type="PANTHER" id="PTHR43195">
    <property type="entry name" value="TRANSKETOLASE"/>
    <property type="match status" value="1"/>
</dbReference>
<dbReference type="GO" id="GO:0004802">
    <property type="term" value="F:transketolase activity"/>
    <property type="evidence" value="ECO:0007669"/>
    <property type="project" value="UniProtKB-EC"/>
</dbReference>
<dbReference type="GO" id="GO:0044272">
    <property type="term" value="P:sulfur compound biosynthetic process"/>
    <property type="evidence" value="ECO:0007669"/>
    <property type="project" value="UniProtKB-ARBA"/>
</dbReference>
<dbReference type="GO" id="GO:0006082">
    <property type="term" value="P:organic acid metabolic process"/>
    <property type="evidence" value="ECO:0007669"/>
    <property type="project" value="UniProtKB-ARBA"/>
</dbReference>
<dbReference type="AlphaFoldDB" id="A0A081RPP7"/>
<dbReference type="Gene3D" id="3.20.20.70">
    <property type="entry name" value="Aldolase class I"/>
    <property type="match status" value="1"/>
</dbReference>
<dbReference type="SUPFAM" id="SSF51366">
    <property type="entry name" value="Ribulose-phoshate binding barrel"/>
    <property type="match status" value="1"/>
</dbReference>
<evidence type="ECO:0000256" key="10">
    <source>
        <dbReference type="ARBA" id="ARBA00023235"/>
    </source>
</evidence>
<dbReference type="Proteomes" id="UP000028059">
    <property type="component" value="Unassembled WGS sequence"/>
</dbReference>
<evidence type="ECO:0000259" key="12">
    <source>
        <dbReference type="Pfam" id="PF00456"/>
    </source>
</evidence>
<evidence type="ECO:0000256" key="3">
    <source>
        <dbReference type="ARBA" id="ARBA00001954"/>
    </source>
</evidence>
<dbReference type="GO" id="GO:0016857">
    <property type="term" value="F:racemase and epimerase activity, acting on carbohydrates and derivatives"/>
    <property type="evidence" value="ECO:0007669"/>
    <property type="project" value="InterPro"/>
</dbReference>
<dbReference type="GO" id="GO:1901135">
    <property type="term" value="P:carbohydrate derivative metabolic process"/>
    <property type="evidence" value="ECO:0007669"/>
    <property type="project" value="UniProtKB-ARBA"/>
</dbReference>
<evidence type="ECO:0000256" key="7">
    <source>
        <dbReference type="ARBA" id="ARBA00022833"/>
    </source>
</evidence>
<dbReference type="EMBL" id="JOKN01000003">
    <property type="protein sequence ID" value="KEQ57170.1"/>
    <property type="molecule type" value="Genomic_DNA"/>
</dbReference>
<dbReference type="GO" id="GO:0030976">
    <property type="term" value="F:thiamine pyrophosphate binding"/>
    <property type="evidence" value="ECO:0007669"/>
    <property type="project" value="TreeGrafter"/>
</dbReference>
<evidence type="ECO:0000313" key="14">
    <source>
        <dbReference type="Proteomes" id="UP000028059"/>
    </source>
</evidence>
<comment type="cofactor">
    <cofactor evidence="3">
        <name>Fe(2+)</name>
        <dbReference type="ChEBI" id="CHEBI:29033"/>
    </cofactor>
</comment>
<feature type="domain" description="Transketolase N-terminal" evidence="12">
    <location>
        <begin position="12"/>
        <end position="281"/>
    </location>
</feature>
<keyword evidence="9" id="KW-0464">Manganese</keyword>
<evidence type="ECO:0000313" key="13">
    <source>
        <dbReference type="EMBL" id="KEQ57170.1"/>
    </source>
</evidence>
<dbReference type="Pfam" id="PF00834">
    <property type="entry name" value="Ribul_P_3_epim"/>
    <property type="match status" value="1"/>
</dbReference>
<dbReference type="NCBIfam" id="NF004076">
    <property type="entry name" value="PRK05581.1-4"/>
    <property type="match status" value="1"/>
</dbReference>
<evidence type="ECO:0000256" key="8">
    <source>
        <dbReference type="ARBA" id="ARBA00023004"/>
    </source>
</evidence>
<evidence type="ECO:0000256" key="11">
    <source>
        <dbReference type="ARBA" id="ARBA00023277"/>
    </source>
</evidence>
<keyword evidence="5 13" id="KW-0808">Transferase</keyword>
<protein>
    <submittedName>
        <fullName evidence="13">Transketolase protein</fullName>
        <ecNumber evidence="13">2.2.1.1</ecNumber>
    </submittedName>
</protein>
<reference evidence="13 14" key="1">
    <citation type="submission" date="2014-06" db="EMBL/GenBank/DDBJ databases">
        <authorList>
            <person name="Ngugi D.K."/>
            <person name="Blom J."/>
            <person name="Alam I."/>
            <person name="Rashid M."/>
            <person name="Ba Alawi W."/>
            <person name="Zhang G."/>
            <person name="Hikmawan T."/>
            <person name="Guan Y."/>
            <person name="Antunes A."/>
            <person name="Siam R."/>
            <person name="ElDorry H."/>
            <person name="Bajic V."/>
            <person name="Stingl U."/>
        </authorList>
    </citation>
    <scope>NUCLEOTIDE SEQUENCE [LARGE SCALE GENOMIC DNA]</scope>
    <source>
        <strain evidence="13">SCGC AAA799-N04</strain>
    </source>
</reference>
<dbReference type="InterPro" id="IPR000056">
    <property type="entry name" value="Ribul_P_3_epim-like"/>
</dbReference>
<dbReference type="GO" id="GO:0005975">
    <property type="term" value="P:carbohydrate metabolic process"/>
    <property type="evidence" value="ECO:0007669"/>
    <property type="project" value="InterPro"/>
</dbReference>
<name>A0A081RPP7_9ARCH</name>
<sequence>MGLNYYQIKKNILRARKLVIKATNTAGSGHPGGSFSMAEILGCLFNKHLKFDPKNPQWEDRDRLVLSKGHAAPGLFSNMAVAGYFPESELETLRKFGSKLQGHPDLKCPGVEFCGGSLGTGLSYSVGIALAGKIDSKDYHVYTIIGDGESDEGQVWEAAMTAAKYQVDNLTVFLDRNFIQQDSYTEKIMPLDKKLESDNLSEMWKDASRWKTGDKWRSFGWNVIEIDGHRVEQIDSAIKKANATKGVPTIIISRTIKGKSVEHMEDNPAWHGKAPDSDVVPIINMELDSQFMIAPSIIAGDMTNLENEVKRCVSGRSDYIHLDVMDGQFVPNKTFDHVKIKELRPLTVIPFDSHLMINEPVKHVRDYIDAGSDIITVHAEVTDESSFGEIHDLLKQNQVGVGFAINPDTELPEWSYKFLPSLDQLIVMSVVPGKSGQKYIEETHAKMARLNTILKEHNFSGYIEADGGVNLENIGSVFADGARAFVGGGAIIGQQDVRAAIRDFRTEVLSSRRQLLLDKANELGGTELVNKWIGLHVVGEKQEQIKKIAQERGYL</sequence>
<dbReference type="Gene3D" id="3.40.50.970">
    <property type="match status" value="1"/>
</dbReference>
<dbReference type="InterPro" id="IPR005474">
    <property type="entry name" value="Transketolase_N"/>
</dbReference>
<comment type="cofactor">
    <cofactor evidence="1">
        <name>Mn(2+)</name>
        <dbReference type="ChEBI" id="CHEBI:29035"/>
    </cofactor>
</comment>
<dbReference type="EC" id="2.2.1.1" evidence="13"/>
<dbReference type="GO" id="GO:0006163">
    <property type="term" value="P:purine nucleotide metabolic process"/>
    <property type="evidence" value="ECO:0007669"/>
    <property type="project" value="UniProtKB-ARBA"/>
</dbReference>
<evidence type="ECO:0000256" key="6">
    <source>
        <dbReference type="ARBA" id="ARBA00022723"/>
    </source>
</evidence>
<keyword evidence="7" id="KW-0862">Zinc</keyword>
<dbReference type="InterPro" id="IPR051424">
    <property type="entry name" value="Transketolase-like"/>
</dbReference>
<dbReference type="PANTHER" id="PTHR43195:SF1">
    <property type="entry name" value="FI06132P-RELATED"/>
    <property type="match status" value="1"/>
</dbReference>
<dbReference type="PROSITE" id="PS01085">
    <property type="entry name" value="RIBUL_P_3_EPIMER_1"/>
    <property type="match status" value="1"/>
</dbReference>
<evidence type="ECO:0000256" key="2">
    <source>
        <dbReference type="ARBA" id="ARBA00001947"/>
    </source>
</evidence>
<dbReference type="GO" id="GO:0046872">
    <property type="term" value="F:metal ion binding"/>
    <property type="evidence" value="ECO:0007669"/>
    <property type="project" value="UniProtKB-KW"/>
</dbReference>
<dbReference type="PATRIC" id="fig|1502293.3.peg.298"/>
<dbReference type="FunFam" id="3.20.20.70:FF:000191">
    <property type="entry name" value="ribulose-phosphate 3-epimerase isoform X2"/>
    <property type="match status" value="1"/>
</dbReference>
<comment type="caution">
    <text evidence="13">The sequence shown here is derived from an EMBL/GenBank/DDBJ whole genome shotgun (WGS) entry which is preliminary data.</text>
</comment>
<comment type="cofactor">
    <cofactor evidence="2">
        <name>Zn(2+)</name>
        <dbReference type="ChEBI" id="CHEBI:29105"/>
    </cofactor>
</comment>
<evidence type="ECO:0000256" key="1">
    <source>
        <dbReference type="ARBA" id="ARBA00001936"/>
    </source>
</evidence>
<keyword evidence="6" id="KW-0479">Metal-binding</keyword>
<dbReference type="InterPro" id="IPR029061">
    <property type="entry name" value="THDP-binding"/>
</dbReference>
<dbReference type="Pfam" id="PF00456">
    <property type="entry name" value="Transketolase_N"/>
    <property type="match status" value="1"/>
</dbReference>
<dbReference type="InterPro" id="IPR013785">
    <property type="entry name" value="Aldolase_TIM"/>
</dbReference>
<gene>
    <name evidence="13" type="primary">tkt</name>
    <name evidence="13" type="ORF">AAA799N04_00313</name>
</gene>
<comment type="subunit">
    <text evidence="4">Homodimer.</text>
</comment>
<evidence type="ECO:0000256" key="9">
    <source>
        <dbReference type="ARBA" id="ARBA00023211"/>
    </source>
</evidence>
<keyword evidence="14" id="KW-1185">Reference proteome</keyword>
<proteinExistence type="predicted"/>
<evidence type="ECO:0000256" key="5">
    <source>
        <dbReference type="ARBA" id="ARBA00022679"/>
    </source>
</evidence>
<dbReference type="CDD" id="cd02012">
    <property type="entry name" value="TPP_TK"/>
    <property type="match status" value="1"/>
</dbReference>
<accession>A0A081RPP7</accession>
<evidence type="ECO:0000256" key="4">
    <source>
        <dbReference type="ARBA" id="ARBA00011738"/>
    </source>
</evidence>
<dbReference type="GO" id="GO:0046496">
    <property type="term" value="P:nicotinamide nucleotide metabolic process"/>
    <property type="evidence" value="ECO:0007669"/>
    <property type="project" value="UniProtKB-ARBA"/>
</dbReference>
<keyword evidence="11" id="KW-0119">Carbohydrate metabolism</keyword>
<dbReference type="GO" id="GO:0006091">
    <property type="term" value="P:generation of precursor metabolites and energy"/>
    <property type="evidence" value="ECO:0007669"/>
    <property type="project" value="UniProtKB-ARBA"/>
</dbReference>
<dbReference type="InterPro" id="IPR011060">
    <property type="entry name" value="RibuloseP-bd_barrel"/>
</dbReference>